<evidence type="ECO:0000313" key="2">
    <source>
        <dbReference type="Proteomes" id="UP000828390"/>
    </source>
</evidence>
<accession>A0A9D4I0E2</accession>
<sequence>MPLATTSRRGQVKVEKLLQTGHGMLQATKVLQTLAGYTEGTKCHKPPRVFR</sequence>
<organism evidence="1 2">
    <name type="scientific">Dreissena polymorpha</name>
    <name type="common">Zebra mussel</name>
    <name type="synonym">Mytilus polymorpha</name>
    <dbReference type="NCBI Taxonomy" id="45954"/>
    <lineage>
        <taxon>Eukaryota</taxon>
        <taxon>Metazoa</taxon>
        <taxon>Spiralia</taxon>
        <taxon>Lophotrochozoa</taxon>
        <taxon>Mollusca</taxon>
        <taxon>Bivalvia</taxon>
        <taxon>Autobranchia</taxon>
        <taxon>Heteroconchia</taxon>
        <taxon>Euheterodonta</taxon>
        <taxon>Imparidentia</taxon>
        <taxon>Neoheterodontei</taxon>
        <taxon>Myida</taxon>
        <taxon>Dreissenoidea</taxon>
        <taxon>Dreissenidae</taxon>
        <taxon>Dreissena</taxon>
    </lineage>
</organism>
<gene>
    <name evidence="1" type="ORF">DPMN_046268</name>
</gene>
<dbReference type="Proteomes" id="UP000828390">
    <property type="component" value="Unassembled WGS sequence"/>
</dbReference>
<comment type="caution">
    <text evidence="1">The sequence shown here is derived from an EMBL/GenBank/DDBJ whole genome shotgun (WGS) entry which is preliminary data.</text>
</comment>
<proteinExistence type="predicted"/>
<evidence type="ECO:0000313" key="1">
    <source>
        <dbReference type="EMBL" id="KAH3739614.1"/>
    </source>
</evidence>
<reference evidence="1" key="1">
    <citation type="journal article" date="2019" name="bioRxiv">
        <title>The Genome of the Zebra Mussel, Dreissena polymorpha: A Resource for Invasive Species Research.</title>
        <authorList>
            <person name="McCartney M.A."/>
            <person name="Auch B."/>
            <person name="Kono T."/>
            <person name="Mallez S."/>
            <person name="Zhang Y."/>
            <person name="Obille A."/>
            <person name="Becker A."/>
            <person name="Abrahante J.E."/>
            <person name="Garbe J."/>
            <person name="Badalamenti J.P."/>
            <person name="Herman A."/>
            <person name="Mangelson H."/>
            <person name="Liachko I."/>
            <person name="Sullivan S."/>
            <person name="Sone E.D."/>
            <person name="Koren S."/>
            <person name="Silverstein K.A.T."/>
            <person name="Beckman K.B."/>
            <person name="Gohl D.M."/>
        </authorList>
    </citation>
    <scope>NUCLEOTIDE SEQUENCE</scope>
    <source>
        <strain evidence="1">Duluth1</strain>
        <tissue evidence="1">Whole animal</tissue>
    </source>
</reference>
<reference evidence="1" key="2">
    <citation type="submission" date="2020-11" db="EMBL/GenBank/DDBJ databases">
        <authorList>
            <person name="McCartney M.A."/>
            <person name="Auch B."/>
            <person name="Kono T."/>
            <person name="Mallez S."/>
            <person name="Becker A."/>
            <person name="Gohl D.M."/>
            <person name="Silverstein K.A.T."/>
            <person name="Koren S."/>
            <person name="Bechman K.B."/>
            <person name="Herman A."/>
            <person name="Abrahante J.E."/>
            <person name="Garbe J."/>
        </authorList>
    </citation>
    <scope>NUCLEOTIDE SEQUENCE</scope>
    <source>
        <strain evidence="1">Duluth1</strain>
        <tissue evidence="1">Whole animal</tissue>
    </source>
</reference>
<dbReference type="AlphaFoldDB" id="A0A9D4I0E2"/>
<name>A0A9D4I0E2_DREPO</name>
<keyword evidence="2" id="KW-1185">Reference proteome</keyword>
<dbReference type="EMBL" id="JAIWYP010000011">
    <property type="protein sequence ID" value="KAH3739614.1"/>
    <property type="molecule type" value="Genomic_DNA"/>
</dbReference>
<protein>
    <submittedName>
        <fullName evidence="1">Uncharacterized protein</fullName>
    </submittedName>
</protein>